<dbReference type="EMBL" id="CABFNS010000064">
    <property type="protein sequence ID" value="VUC20110.1"/>
    <property type="molecule type" value="Genomic_DNA"/>
</dbReference>
<name>A0ABY6TNC2_BIOOC</name>
<proteinExistence type="predicted"/>
<comment type="caution">
    <text evidence="1">The sequence shown here is derived from an EMBL/GenBank/DDBJ whole genome shotgun (WGS) entry which is preliminary data.</text>
</comment>
<protein>
    <submittedName>
        <fullName evidence="1">Uncharacterized protein</fullName>
    </submittedName>
</protein>
<reference evidence="1 2" key="1">
    <citation type="submission" date="2019-06" db="EMBL/GenBank/DDBJ databases">
        <authorList>
            <person name="Broberg M."/>
        </authorList>
    </citation>
    <scope>NUCLEOTIDE SEQUENCE [LARGE SCALE GENOMIC DNA]</scope>
</reference>
<dbReference type="Proteomes" id="UP000766486">
    <property type="component" value="Unassembled WGS sequence"/>
</dbReference>
<keyword evidence="2" id="KW-1185">Reference proteome</keyword>
<sequence length="126" mass="13812">MYASALYHLSEVIIHHPLANHNVTKPDVVGLAGYASADSNHKPNINRRKAPLHIIGHYRCIGGAVVSRWQTSDDYVVLANPAEVVHIVIARFIWKSKMAFVQHGCGSCKLKGESTHPPDGVLLVVE</sequence>
<evidence type="ECO:0000313" key="1">
    <source>
        <dbReference type="EMBL" id="VUC20110.1"/>
    </source>
</evidence>
<evidence type="ECO:0000313" key="2">
    <source>
        <dbReference type="Proteomes" id="UP000766486"/>
    </source>
</evidence>
<gene>
    <name evidence="1" type="ORF">CLO192961_LOCUS11892</name>
</gene>
<accession>A0ABY6TNC2</accession>
<organism evidence="1 2">
    <name type="scientific">Bionectria ochroleuca</name>
    <name type="common">Gliocladium roseum</name>
    <dbReference type="NCBI Taxonomy" id="29856"/>
    <lineage>
        <taxon>Eukaryota</taxon>
        <taxon>Fungi</taxon>
        <taxon>Dikarya</taxon>
        <taxon>Ascomycota</taxon>
        <taxon>Pezizomycotina</taxon>
        <taxon>Sordariomycetes</taxon>
        <taxon>Hypocreomycetidae</taxon>
        <taxon>Hypocreales</taxon>
        <taxon>Bionectriaceae</taxon>
        <taxon>Clonostachys</taxon>
    </lineage>
</organism>